<feature type="domain" description="Chalcone/stilbene synthase C-terminal" evidence="4">
    <location>
        <begin position="224"/>
        <end position="354"/>
    </location>
</feature>
<feature type="domain" description="FAE" evidence="5">
    <location>
        <begin position="84"/>
        <end position="209"/>
    </location>
</feature>
<dbReference type="NCBIfam" id="NF042429">
    <property type="entry name" value="DHPHCoAsyn_DpgA"/>
    <property type="match status" value="1"/>
</dbReference>
<dbReference type="InterPro" id="IPR012328">
    <property type="entry name" value="Chalcone/stilbene_synt_C"/>
</dbReference>
<dbReference type="CDD" id="cd00831">
    <property type="entry name" value="CHS_like"/>
    <property type="match status" value="1"/>
</dbReference>
<dbReference type="GO" id="GO:0030639">
    <property type="term" value="P:polyketide biosynthetic process"/>
    <property type="evidence" value="ECO:0007669"/>
    <property type="project" value="TreeGrafter"/>
</dbReference>
<comment type="similarity">
    <text evidence="1">Belongs to the thiolase-like superfamily. Chalcone/stilbene synthases family.</text>
</comment>
<dbReference type="EMBL" id="CAADFQ010000009">
    <property type="protein sequence ID" value="VFK29309.1"/>
    <property type="molecule type" value="Genomic_DNA"/>
</dbReference>
<accession>A0A450XJ88</accession>
<keyword evidence="2" id="KW-0808">Transferase</keyword>
<dbReference type="Pfam" id="PF02797">
    <property type="entry name" value="Chal_sti_synt_C"/>
    <property type="match status" value="1"/>
</dbReference>
<dbReference type="PANTHER" id="PTHR11877:SF46">
    <property type="entry name" value="TYPE III POLYKETIDE SYNTHASE A"/>
    <property type="match status" value="1"/>
</dbReference>
<gene>
    <name evidence="7" type="ORF">BECKMB1821H_GA0114242_100925</name>
    <name evidence="6" type="ORF">BECKMB1821I_GA0114274_100925</name>
</gene>
<evidence type="ECO:0000256" key="2">
    <source>
        <dbReference type="ARBA" id="ARBA00022679"/>
    </source>
</evidence>
<evidence type="ECO:0000259" key="5">
    <source>
        <dbReference type="Pfam" id="PF08392"/>
    </source>
</evidence>
<reference evidence="6" key="1">
    <citation type="submission" date="2019-02" db="EMBL/GenBank/DDBJ databases">
        <authorList>
            <person name="Gruber-Vodicka R. H."/>
            <person name="Seah K. B. B."/>
        </authorList>
    </citation>
    <scope>NUCLEOTIDE SEQUENCE</scope>
    <source>
        <strain evidence="7">BECK_BZ198</strain>
        <strain evidence="6">BECK_BZ199</strain>
    </source>
</reference>
<evidence type="ECO:0000256" key="1">
    <source>
        <dbReference type="ARBA" id="ARBA00005531"/>
    </source>
</evidence>
<dbReference type="GO" id="GO:0006633">
    <property type="term" value="P:fatty acid biosynthetic process"/>
    <property type="evidence" value="ECO:0007669"/>
    <property type="project" value="InterPro"/>
</dbReference>
<evidence type="ECO:0000313" key="6">
    <source>
        <dbReference type="EMBL" id="VFK29309.1"/>
    </source>
</evidence>
<evidence type="ECO:0000313" key="7">
    <source>
        <dbReference type="EMBL" id="VFK74740.1"/>
    </source>
</evidence>
<dbReference type="SUPFAM" id="SSF53901">
    <property type="entry name" value="Thiolase-like"/>
    <property type="match status" value="2"/>
</dbReference>
<dbReference type="Gene3D" id="3.40.47.10">
    <property type="match status" value="2"/>
</dbReference>
<dbReference type="PIRSF" id="PIRSF000451">
    <property type="entry name" value="PKS_III"/>
    <property type="match status" value="1"/>
</dbReference>
<organism evidence="6">
    <name type="scientific">Candidatus Kentrum sp. MB</name>
    <dbReference type="NCBI Taxonomy" id="2138164"/>
    <lineage>
        <taxon>Bacteria</taxon>
        <taxon>Pseudomonadati</taxon>
        <taxon>Pseudomonadota</taxon>
        <taxon>Gammaproteobacteria</taxon>
        <taxon>Candidatus Kentrum</taxon>
    </lineage>
</organism>
<proteinExistence type="inferred from homology"/>
<protein>
    <submittedName>
        <fullName evidence="6">(3,5-dihydroxycyclohex-3-enyl)acetyl-CoA synthase</fullName>
    </submittedName>
</protein>
<dbReference type="InterPro" id="IPR011141">
    <property type="entry name" value="Polyketide_synthase_type-III"/>
</dbReference>
<sequence length="358" mass="39184">MNIATPLFPPAHPRILAIGTQTPSDQYTQSEVLTRFGITNRKIEGIFSNSHIKSRHLCLPEPNSDGSPYDESPVQLREKHQRVALEIGQAAINKALKKAGFTPQDIDYICVVSTTGLLCPSLTAHYIKGLELRPDIHRIDIVGMGCNAGLNGMQPVVNFCTLHPEAVGLLLCVEVCSAMYVIDDTLNTAVVNSLFGDGAAAAVISAKYANSPSLGPKILGFTSHIIPEVIEAMRIDFQDNKYAFQLDSKIPYYLGLHVRTPVDSLLARFGKKRRDIDHWIVHSGGRKVIDALKYSLNITKNDVRHTSSILENFGNVSSASFLFAHERLLEEGVTLPGDSIMMITMGPGPTIECCLGEF</sequence>
<dbReference type="InterPro" id="IPR053446">
    <property type="entry name" value="DPA-CoA_Synthase"/>
</dbReference>
<dbReference type="PANTHER" id="PTHR11877">
    <property type="entry name" value="HYDROXYMETHYLGLUTARYL-COA SYNTHASE"/>
    <property type="match status" value="1"/>
</dbReference>
<dbReference type="GO" id="GO:0016747">
    <property type="term" value="F:acyltransferase activity, transferring groups other than amino-acyl groups"/>
    <property type="evidence" value="ECO:0007669"/>
    <property type="project" value="InterPro"/>
</dbReference>
<dbReference type="GO" id="GO:0016020">
    <property type="term" value="C:membrane"/>
    <property type="evidence" value="ECO:0007669"/>
    <property type="project" value="InterPro"/>
</dbReference>
<dbReference type="AlphaFoldDB" id="A0A450XJ88"/>
<dbReference type="EMBL" id="CAADGH010000009">
    <property type="protein sequence ID" value="VFK74740.1"/>
    <property type="molecule type" value="Genomic_DNA"/>
</dbReference>
<feature type="active site" description="Acyl-thioester intermediate" evidence="3">
    <location>
        <position position="146"/>
    </location>
</feature>
<dbReference type="InterPro" id="IPR016039">
    <property type="entry name" value="Thiolase-like"/>
</dbReference>
<dbReference type="Pfam" id="PF08392">
    <property type="entry name" value="FAE1_CUT1_RppA"/>
    <property type="match status" value="1"/>
</dbReference>
<dbReference type="InterPro" id="IPR013601">
    <property type="entry name" value="FAE1_typ3_polyketide_synth"/>
</dbReference>
<evidence type="ECO:0000259" key="4">
    <source>
        <dbReference type="Pfam" id="PF02797"/>
    </source>
</evidence>
<name>A0A450XJ88_9GAMM</name>
<evidence type="ECO:0000256" key="3">
    <source>
        <dbReference type="PIRSR" id="PIRSR000451-1"/>
    </source>
</evidence>